<keyword evidence="2" id="KW-1185">Reference proteome</keyword>
<dbReference type="EMBL" id="BAAAQX010000077">
    <property type="protein sequence ID" value="GAA2219546.1"/>
    <property type="molecule type" value="Genomic_DNA"/>
</dbReference>
<evidence type="ECO:0000313" key="2">
    <source>
        <dbReference type="Proteomes" id="UP001499843"/>
    </source>
</evidence>
<dbReference type="SUPFAM" id="SSF51735">
    <property type="entry name" value="NAD(P)-binding Rossmann-fold domains"/>
    <property type="match status" value="1"/>
</dbReference>
<reference evidence="2" key="1">
    <citation type="journal article" date="2019" name="Int. J. Syst. Evol. Microbiol.">
        <title>The Global Catalogue of Microorganisms (GCM) 10K type strain sequencing project: providing services to taxonomists for standard genome sequencing and annotation.</title>
        <authorList>
            <consortium name="The Broad Institute Genomics Platform"/>
            <consortium name="The Broad Institute Genome Sequencing Center for Infectious Disease"/>
            <person name="Wu L."/>
            <person name="Ma J."/>
        </authorList>
    </citation>
    <scope>NUCLEOTIDE SEQUENCE [LARGE SCALE GENOMIC DNA]</scope>
    <source>
        <strain evidence="2">JCM 16114</strain>
    </source>
</reference>
<dbReference type="Proteomes" id="UP001499843">
    <property type="component" value="Unassembled WGS sequence"/>
</dbReference>
<protein>
    <submittedName>
        <fullName evidence="1">Uncharacterized protein</fullName>
    </submittedName>
</protein>
<dbReference type="InterPro" id="IPR036291">
    <property type="entry name" value="NAD(P)-bd_dom_sf"/>
</dbReference>
<accession>A0ABP5PYM2</accession>
<dbReference type="RefSeq" id="WP_344496381.1">
    <property type="nucleotide sequence ID" value="NZ_BAAAQX010000077.1"/>
</dbReference>
<gene>
    <name evidence="1" type="ORF">GCM10009850_120910</name>
</gene>
<proteinExistence type="predicted"/>
<name>A0ABP5PYM2_9ACTN</name>
<sequence length="57" mass="5935">MEPLLRWGASIVNVGSVAALTAHHAVAYTASEWFLLSDEASYVHGAEIAVDGGPAPQ</sequence>
<comment type="caution">
    <text evidence="1">The sequence shown here is derived from an EMBL/GenBank/DDBJ whole genome shotgun (WGS) entry which is preliminary data.</text>
</comment>
<organism evidence="1 2">
    <name type="scientific">Nonomuraea monospora</name>
    <dbReference type="NCBI Taxonomy" id="568818"/>
    <lineage>
        <taxon>Bacteria</taxon>
        <taxon>Bacillati</taxon>
        <taxon>Actinomycetota</taxon>
        <taxon>Actinomycetes</taxon>
        <taxon>Streptosporangiales</taxon>
        <taxon>Streptosporangiaceae</taxon>
        <taxon>Nonomuraea</taxon>
    </lineage>
</organism>
<evidence type="ECO:0000313" key="1">
    <source>
        <dbReference type="EMBL" id="GAA2219546.1"/>
    </source>
</evidence>